<dbReference type="RefSeq" id="WP_216001340.1">
    <property type="nucleotide sequence ID" value="NZ_JAUFQI010000001.1"/>
</dbReference>
<proteinExistence type="predicted"/>
<protein>
    <recommendedName>
        <fullName evidence="4">Leucine-responsive regulatory protein</fullName>
    </recommendedName>
</protein>
<evidence type="ECO:0000256" key="3">
    <source>
        <dbReference type="ARBA" id="ARBA00023163"/>
    </source>
</evidence>
<reference evidence="7" key="1">
    <citation type="journal article" date="2019" name="Int. J. Syst. Evol. Microbiol.">
        <title>The Global Catalogue of Microorganisms (GCM) 10K type strain sequencing project: providing services to taxonomists for standard genome sequencing and annotation.</title>
        <authorList>
            <consortium name="The Broad Institute Genomics Platform"/>
            <consortium name="The Broad Institute Genome Sequencing Center for Infectious Disease"/>
            <person name="Wu L."/>
            <person name="Ma J."/>
        </authorList>
    </citation>
    <scope>NUCLEOTIDE SEQUENCE [LARGE SCALE GENOMIC DNA]</scope>
    <source>
        <strain evidence="7">CECT 8288</strain>
    </source>
</reference>
<sequence>MGYQPDRIDLRILEELQANCRLTMVELAKRVNLTKTPCSERVKHLEKAGIIRGYHAKLDLVAMESDHITFVQVLLTSTADADLALFNSQIAKIPEVFGCHMVAGNFDYLLKVHTKDIYHFRSVLGNKISNLPGVQQTHSFVVMENVKDTSDVPIAKSDA</sequence>
<dbReference type="Pfam" id="PF01037">
    <property type="entry name" value="AsnC_trans_reg"/>
    <property type="match status" value="1"/>
</dbReference>
<keyword evidence="7" id="KW-1185">Reference proteome</keyword>
<organism evidence="6 7">
    <name type="scientific">Reinekea marina</name>
    <dbReference type="NCBI Taxonomy" id="1310421"/>
    <lineage>
        <taxon>Bacteria</taxon>
        <taxon>Pseudomonadati</taxon>
        <taxon>Pseudomonadota</taxon>
        <taxon>Gammaproteobacteria</taxon>
        <taxon>Oceanospirillales</taxon>
        <taxon>Saccharospirillaceae</taxon>
        <taxon>Reinekea</taxon>
    </lineage>
</organism>
<feature type="domain" description="HTH asnC-type" evidence="5">
    <location>
        <begin position="5"/>
        <end position="68"/>
    </location>
</feature>
<dbReference type="InterPro" id="IPR011991">
    <property type="entry name" value="ArsR-like_HTH"/>
</dbReference>
<evidence type="ECO:0000256" key="2">
    <source>
        <dbReference type="ARBA" id="ARBA00023125"/>
    </source>
</evidence>
<keyword evidence="1" id="KW-0805">Transcription regulation</keyword>
<evidence type="ECO:0000313" key="6">
    <source>
        <dbReference type="EMBL" id="MFC3700215.1"/>
    </source>
</evidence>
<dbReference type="EMBL" id="JBHRYN010000003">
    <property type="protein sequence ID" value="MFC3700215.1"/>
    <property type="molecule type" value="Genomic_DNA"/>
</dbReference>
<dbReference type="Proteomes" id="UP001595710">
    <property type="component" value="Unassembled WGS sequence"/>
</dbReference>
<dbReference type="Pfam" id="PF13412">
    <property type="entry name" value="HTH_24"/>
    <property type="match status" value="1"/>
</dbReference>
<dbReference type="InterPro" id="IPR019887">
    <property type="entry name" value="Tscrpt_reg_AsnC/Lrp_C"/>
</dbReference>
<accession>A0ABV7WLQ7</accession>
<dbReference type="InterPro" id="IPR019885">
    <property type="entry name" value="Tscrpt_reg_HTH_AsnC-type_CS"/>
</dbReference>
<dbReference type="SMART" id="SM00344">
    <property type="entry name" value="HTH_ASNC"/>
    <property type="match status" value="1"/>
</dbReference>
<evidence type="ECO:0000256" key="1">
    <source>
        <dbReference type="ARBA" id="ARBA00023015"/>
    </source>
</evidence>
<evidence type="ECO:0000259" key="5">
    <source>
        <dbReference type="PROSITE" id="PS50956"/>
    </source>
</evidence>
<dbReference type="PANTHER" id="PTHR30154">
    <property type="entry name" value="LEUCINE-RESPONSIVE REGULATORY PROTEIN"/>
    <property type="match status" value="1"/>
</dbReference>
<dbReference type="InterPro" id="IPR000485">
    <property type="entry name" value="AsnC-type_HTH_dom"/>
</dbReference>
<dbReference type="PROSITE" id="PS00519">
    <property type="entry name" value="HTH_ASNC_1"/>
    <property type="match status" value="1"/>
</dbReference>
<dbReference type="PANTHER" id="PTHR30154:SF0">
    <property type="entry name" value="LEUCINE-RESPONSIVE REGULATORY PROTEIN"/>
    <property type="match status" value="1"/>
</dbReference>
<evidence type="ECO:0000313" key="7">
    <source>
        <dbReference type="Proteomes" id="UP001595710"/>
    </source>
</evidence>
<dbReference type="PROSITE" id="PS50956">
    <property type="entry name" value="HTH_ASNC_2"/>
    <property type="match status" value="1"/>
</dbReference>
<gene>
    <name evidence="6" type="ORF">ACFOND_01080</name>
</gene>
<comment type="caution">
    <text evidence="6">The sequence shown here is derived from an EMBL/GenBank/DDBJ whole genome shotgun (WGS) entry which is preliminary data.</text>
</comment>
<evidence type="ECO:0000256" key="4">
    <source>
        <dbReference type="ARBA" id="ARBA00039227"/>
    </source>
</evidence>
<name>A0ABV7WLQ7_9GAMM</name>
<dbReference type="InterPro" id="IPR019888">
    <property type="entry name" value="Tscrpt_reg_AsnC-like"/>
</dbReference>
<keyword evidence="3" id="KW-0804">Transcription</keyword>
<dbReference type="CDD" id="cd00090">
    <property type="entry name" value="HTH_ARSR"/>
    <property type="match status" value="1"/>
</dbReference>
<keyword evidence="2" id="KW-0238">DNA-binding</keyword>